<dbReference type="STRING" id="137246.A0A401SI55"/>
<dbReference type="AlphaFoldDB" id="A0A401SI55"/>
<evidence type="ECO:0000256" key="2">
    <source>
        <dbReference type="ARBA" id="ARBA00022737"/>
    </source>
</evidence>
<dbReference type="PANTHER" id="PTHR45973:SF35">
    <property type="entry name" value="LEUCINE-RICH REPEAT-CONTAINING PROTEIN 43"/>
    <property type="match status" value="1"/>
</dbReference>
<dbReference type="OMA" id="YLFTKFW"/>
<dbReference type="InterPro" id="IPR001611">
    <property type="entry name" value="Leu-rich_rpt"/>
</dbReference>
<evidence type="ECO:0000256" key="3">
    <source>
        <dbReference type="SAM" id="MobiDB-lite"/>
    </source>
</evidence>
<dbReference type="SUPFAM" id="SSF52058">
    <property type="entry name" value="L domain-like"/>
    <property type="match status" value="1"/>
</dbReference>
<accession>A0A401SI55</accession>
<sequence length="489" mass="55977">MPCAQCTSGDVVLTCQDGNCVRVNGMLGVVVYLRPTGTAAGCKTTNPSRYWKLSRNCCGNARKQELEDSLMMARNVIERHFVEDHCTEMTKIPFIWNVDTQGPYLTLDMKMSHLKDLVFNFMFGVKAHRILKINISLNELKELQFESLCPFVNLRELNVSLNSICSISWLSALPLLMILNLAHNEVETLQGLENCKGLTVLNLSYNRIKSFANLPFLNSLTEMHLSGNQLESLEGAQHVPQLCELYIQGNQICSLLPLSSNLRLCVLDASDNTVLSLTDTVHVLGSLRRLKKLKLKGNPLTQDKGYSTAFRQSTTTEILDSVLLRDQYTYGSLFAPHVDVQMQTKEDLQEKARLAIQSKMQEKRSETESAIHYLHSKILNLQKGQLDYEDNLTMELEAYNRYLDIIPTEDYHSIDPKKVPYAMEKYMFTQFWERWDQGKRRQEYHPFRNLRKPDEVIQTAASVLSNLYPKHRSQETPDKEAGKHQETVC</sequence>
<dbReference type="OrthoDB" id="6334211at2759"/>
<dbReference type="InterPro" id="IPR050576">
    <property type="entry name" value="Cilia_flagella_integrity"/>
</dbReference>
<protein>
    <recommendedName>
        <fullName evidence="6">Leucine-rich repeat-containing protein 9</fullName>
    </recommendedName>
</protein>
<evidence type="ECO:0000313" key="4">
    <source>
        <dbReference type="EMBL" id="GCC30081.1"/>
    </source>
</evidence>
<evidence type="ECO:0000313" key="5">
    <source>
        <dbReference type="Proteomes" id="UP000287033"/>
    </source>
</evidence>
<feature type="region of interest" description="Disordered" evidence="3">
    <location>
        <begin position="467"/>
        <end position="489"/>
    </location>
</feature>
<dbReference type="Pfam" id="PF13855">
    <property type="entry name" value="LRR_8"/>
    <property type="match status" value="1"/>
</dbReference>
<evidence type="ECO:0008006" key="6">
    <source>
        <dbReference type="Google" id="ProtNLM"/>
    </source>
</evidence>
<name>A0A401SI55_CHIPU</name>
<reference evidence="4 5" key="1">
    <citation type="journal article" date="2018" name="Nat. Ecol. Evol.">
        <title>Shark genomes provide insights into elasmobranch evolution and the origin of vertebrates.</title>
        <authorList>
            <person name="Hara Y"/>
            <person name="Yamaguchi K"/>
            <person name="Onimaru K"/>
            <person name="Kadota M"/>
            <person name="Koyanagi M"/>
            <person name="Keeley SD"/>
            <person name="Tatsumi K"/>
            <person name="Tanaka K"/>
            <person name="Motone F"/>
            <person name="Kageyama Y"/>
            <person name="Nozu R"/>
            <person name="Adachi N"/>
            <person name="Nishimura O"/>
            <person name="Nakagawa R"/>
            <person name="Tanegashima C"/>
            <person name="Kiyatake I"/>
            <person name="Matsumoto R"/>
            <person name="Murakumo K"/>
            <person name="Nishida K"/>
            <person name="Terakita A"/>
            <person name="Kuratani S"/>
            <person name="Sato K"/>
            <person name="Hyodo S Kuraku.S."/>
        </authorList>
    </citation>
    <scope>NUCLEOTIDE SEQUENCE [LARGE SCALE GENOMIC DNA]</scope>
</reference>
<dbReference type="InterPro" id="IPR032675">
    <property type="entry name" value="LRR_dom_sf"/>
</dbReference>
<proteinExistence type="predicted"/>
<dbReference type="Proteomes" id="UP000287033">
    <property type="component" value="Unassembled WGS sequence"/>
</dbReference>
<evidence type="ECO:0000256" key="1">
    <source>
        <dbReference type="ARBA" id="ARBA00022614"/>
    </source>
</evidence>
<gene>
    <name evidence="4" type="ORF">chiPu_0008525</name>
</gene>
<organism evidence="4 5">
    <name type="scientific">Chiloscyllium punctatum</name>
    <name type="common">Brownbanded bambooshark</name>
    <name type="synonym">Hemiscyllium punctatum</name>
    <dbReference type="NCBI Taxonomy" id="137246"/>
    <lineage>
        <taxon>Eukaryota</taxon>
        <taxon>Metazoa</taxon>
        <taxon>Chordata</taxon>
        <taxon>Craniata</taxon>
        <taxon>Vertebrata</taxon>
        <taxon>Chondrichthyes</taxon>
        <taxon>Elasmobranchii</taxon>
        <taxon>Galeomorphii</taxon>
        <taxon>Galeoidea</taxon>
        <taxon>Orectolobiformes</taxon>
        <taxon>Hemiscylliidae</taxon>
        <taxon>Chiloscyllium</taxon>
    </lineage>
</organism>
<keyword evidence="5" id="KW-1185">Reference proteome</keyword>
<keyword evidence="2" id="KW-0677">Repeat</keyword>
<dbReference type="PROSITE" id="PS51450">
    <property type="entry name" value="LRR"/>
    <property type="match status" value="4"/>
</dbReference>
<comment type="caution">
    <text evidence="4">The sequence shown here is derived from an EMBL/GenBank/DDBJ whole genome shotgun (WGS) entry which is preliminary data.</text>
</comment>
<keyword evidence="1" id="KW-0433">Leucine-rich repeat</keyword>
<dbReference type="PANTHER" id="PTHR45973">
    <property type="entry name" value="PROTEIN PHOSPHATASE 1 REGULATORY SUBUNIT SDS22-RELATED"/>
    <property type="match status" value="1"/>
</dbReference>
<dbReference type="Gene3D" id="3.80.10.10">
    <property type="entry name" value="Ribonuclease Inhibitor"/>
    <property type="match status" value="1"/>
</dbReference>
<feature type="compositionally biased region" description="Basic and acidic residues" evidence="3">
    <location>
        <begin position="472"/>
        <end position="489"/>
    </location>
</feature>
<dbReference type="EMBL" id="BEZZ01000283">
    <property type="protein sequence ID" value="GCC30081.1"/>
    <property type="molecule type" value="Genomic_DNA"/>
</dbReference>